<dbReference type="PRINTS" id="PR00812">
    <property type="entry name" value="BCTERIALGSPF"/>
</dbReference>
<keyword evidence="4 14" id="KW-0813">Transport</keyword>
<reference evidence="17" key="2">
    <citation type="submission" date="2023-01" db="EMBL/GenBank/DDBJ databases">
        <authorList>
            <person name="Sun Q."/>
            <person name="Evtushenko L."/>
        </authorList>
    </citation>
    <scope>NUCLEOTIDE SEQUENCE</scope>
    <source>
        <strain evidence="17">VKM B-1513</strain>
    </source>
</reference>
<evidence type="ECO:0000256" key="4">
    <source>
        <dbReference type="ARBA" id="ARBA00022448"/>
    </source>
</evidence>
<dbReference type="InterPro" id="IPR018076">
    <property type="entry name" value="T2SS_GspF_dom"/>
</dbReference>
<comment type="caution">
    <text evidence="17">The sequence shown here is derived from an EMBL/GenBank/DDBJ whole genome shotgun (WGS) entry which is preliminary data.</text>
</comment>
<evidence type="ECO:0000256" key="3">
    <source>
        <dbReference type="ARBA" id="ARBA00005745"/>
    </source>
</evidence>
<dbReference type="Pfam" id="PF00482">
    <property type="entry name" value="T2SSF"/>
    <property type="match status" value="2"/>
</dbReference>
<evidence type="ECO:0000256" key="1">
    <source>
        <dbReference type="ARBA" id="ARBA00002684"/>
    </source>
</evidence>
<dbReference type="PANTHER" id="PTHR30012">
    <property type="entry name" value="GENERAL SECRETION PATHWAY PROTEIN"/>
    <property type="match status" value="1"/>
</dbReference>
<feature type="transmembrane region" description="Helical" evidence="15">
    <location>
        <begin position="177"/>
        <end position="199"/>
    </location>
</feature>
<evidence type="ECO:0000256" key="14">
    <source>
        <dbReference type="RuleBase" id="RU003923"/>
    </source>
</evidence>
<organism evidence="17 18">
    <name type="scientific">Maricaulis virginensis</name>
    <dbReference type="NCBI Taxonomy" id="144022"/>
    <lineage>
        <taxon>Bacteria</taxon>
        <taxon>Pseudomonadati</taxon>
        <taxon>Pseudomonadota</taxon>
        <taxon>Alphaproteobacteria</taxon>
        <taxon>Maricaulales</taxon>
        <taxon>Maricaulaceae</taxon>
        <taxon>Maricaulis</taxon>
    </lineage>
</organism>
<keyword evidence="5" id="KW-1003">Cell membrane</keyword>
<feature type="domain" description="Type II secretion system protein GspF" evidence="16">
    <location>
        <begin position="78"/>
        <end position="200"/>
    </location>
</feature>
<keyword evidence="18" id="KW-1185">Reference proteome</keyword>
<keyword evidence="8" id="KW-0479">Metal-binding</keyword>
<evidence type="ECO:0000313" key="18">
    <source>
        <dbReference type="Proteomes" id="UP001143486"/>
    </source>
</evidence>
<evidence type="ECO:0000256" key="11">
    <source>
        <dbReference type="ARBA" id="ARBA00022989"/>
    </source>
</evidence>
<feature type="transmembrane region" description="Helical" evidence="15">
    <location>
        <begin position="229"/>
        <end position="249"/>
    </location>
</feature>
<evidence type="ECO:0000256" key="15">
    <source>
        <dbReference type="SAM" id="Phobius"/>
    </source>
</evidence>
<evidence type="ECO:0000256" key="8">
    <source>
        <dbReference type="ARBA" id="ARBA00022723"/>
    </source>
</evidence>
<dbReference type="GO" id="GO:0015627">
    <property type="term" value="C:type II protein secretion system complex"/>
    <property type="evidence" value="ECO:0007669"/>
    <property type="project" value="InterPro"/>
</dbReference>
<evidence type="ECO:0000256" key="9">
    <source>
        <dbReference type="ARBA" id="ARBA00022837"/>
    </source>
</evidence>
<dbReference type="NCBIfam" id="TIGR02120">
    <property type="entry name" value="GspF"/>
    <property type="match status" value="1"/>
</dbReference>
<comment type="subcellular location">
    <subcellularLocation>
        <location evidence="2 14">Cell inner membrane</location>
        <topology evidence="2 14">Multi-pass membrane protein</topology>
    </subcellularLocation>
</comment>
<feature type="transmembrane region" description="Helical" evidence="15">
    <location>
        <begin position="384"/>
        <end position="404"/>
    </location>
</feature>
<dbReference type="GO" id="GO:0005886">
    <property type="term" value="C:plasma membrane"/>
    <property type="evidence" value="ECO:0007669"/>
    <property type="project" value="UniProtKB-SubCell"/>
</dbReference>
<feature type="domain" description="Type II secretion system protein GspF" evidence="16">
    <location>
        <begin position="280"/>
        <end position="402"/>
    </location>
</feature>
<evidence type="ECO:0000256" key="7">
    <source>
        <dbReference type="ARBA" id="ARBA00022692"/>
    </source>
</evidence>
<evidence type="ECO:0000256" key="6">
    <source>
        <dbReference type="ARBA" id="ARBA00022519"/>
    </source>
</evidence>
<accession>A0A9W6IMV0</accession>
<evidence type="ECO:0000259" key="16">
    <source>
        <dbReference type="Pfam" id="PF00482"/>
    </source>
</evidence>
<name>A0A9W6IMV0_9PROT</name>
<dbReference type="PROSITE" id="PS00874">
    <property type="entry name" value="T2SP_F"/>
    <property type="match status" value="1"/>
</dbReference>
<evidence type="ECO:0000313" key="17">
    <source>
        <dbReference type="EMBL" id="GLK52913.1"/>
    </source>
</evidence>
<evidence type="ECO:0000256" key="12">
    <source>
        <dbReference type="ARBA" id="ARBA00023136"/>
    </source>
</evidence>
<keyword evidence="6" id="KW-0997">Cell inner membrane</keyword>
<dbReference type="InterPro" id="IPR003004">
    <property type="entry name" value="GspF/PilC"/>
</dbReference>
<comment type="similarity">
    <text evidence="3 14">Belongs to the GSP F family.</text>
</comment>
<keyword evidence="7 14" id="KW-0812">Transmembrane</keyword>
<keyword evidence="10" id="KW-0653">Protein transport</keyword>
<evidence type="ECO:0000256" key="13">
    <source>
        <dbReference type="ARBA" id="ARBA00030750"/>
    </source>
</evidence>
<evidence type="ECO:0000256" key="10">
    <source>
        <dbReference type="ARBA" id="ARBA00022927"/>
    </source>
</evidence>
<evidence type="ECO:0000256" key="2">
    <source>
        <dbReference type="ARBA" id="ARBA00004429"/>
    </source>
</evidence>
<reference evidence="17" key="1">
    <citation type="journal article" date="2014" name="Int. J. Syst. Evol. Microbiol.">
        <title>Complete genome sequence of Corynebacterium casei LMG S-19264T (=DSM 44701T), isolated from a smear-ripened cheese.</title>
        <authorList>
            <consortium name="US DOE Joint Genome Institute (JGI-PGF)"/>
            <person name="Walter F."/>
            <person name="Albersmeier A."/>
            <person name="Kalinowski J."/>
            <person name="Ruckert C."/>
        </authorList>
    </citation>
    <scope>NUCLEOTIDE SEQUENCE</scope>
    <source>
        <strain evidence="17">VKM B-1513</strain>
    </source>
</reference>
<dbReference type="InterPro" id="IPR042094">
    <property type="entry name" value="T2SS_GspF_sf"/>
</dbReference>
<protein>
    <recommendedName>
        <fullName evidence="13">General secretion pathway protein F</fullName>
    </recommendedName>
</protein>
<dbReference type="InterPro" id="IPR011850">
    <property type="entry name" value="T2SS_GspF"/>
</dbReference>
<proteinExistence type="inferred from homology"/>
<dbReference type="FunFam" id="1.20.81.30:FF:000001">
    <property type="entry name" value="Type II secretion system protein F"/>
    <property type="match status" value="2"/>
</dbReference>
<keyword evidence="12 15" id="KW-0472">Membrane</keyword>
<keyword evidence="9" id="KW-0106">Calcium</keyword>
<dbReference type="RefSeq" id="WP_271187273.1">
    <property type="nucleotide sequence ID" value="NZ_BSFE01000007.1"/>
</dbReference>
<dbReference type="EMBL" id="BSFE01000007">
    <property type="protein sequence ID" value="GLK52913.1"/>
    <property type="molecule type" value="Genomic_DNA"/>
</dbReference>
<dbReference type="Gene3D" id="1.20.81.30">
    <property type="entry name" value="Type II secretion system (T2SS), domain F"/>
    <property type="match status" value="2"/>
</dbReference>
<comment type="function">
    <text evidence="1">Component of the type II secretion system inner membrane complex required for the energy-dependent secretion of extracellular factors such as proteases and toxins from the periplasm.</text>
</comment>
<dbReference type="GO" id="GO:0046872">
    <property type="term" value="F:metal ion binding"/>
    <property type="evidence" value="ECO:0007669"/>
    <property type="project" value="UniProtKB-KW"/>
</dbReference>
<keyword evidence="11 15" id="KW-1133">Transmembrane helix</keyword>
<dbReference type="Proteomes" id="UP001143486">
    <property type="component" value="Unassembled WGS sequence"/>
</dbReference>
<sequence length="412" mass="43713">MPAFEYEALDARGKKSKGLITADSELAARRELRGRSMAPLSVRSADGRRAAAAAGDRTSVVDRLRRQDISSRELMLVTRQLASLIGAGMPIAESLGLLARQGGRHNMQRVLMAVRARVSEGDRLSVAMDGFPKSFPAVYRAMIAAGEGAGGLGHVLERLADYLEKEQAVRNRITGALVYPAVLTVVAMGVVTMLMTFVVPRIAEQFTGMGMALPLLTRIMIGLSGALQAGWPFIVAALVILVAGAALALRQAPVRTAFDGLMVRLPLLGAFLRKAEAARFARTMGILIESGAVLPDALRAAARATGNLAIRKRIGQVVTDVESGRGLSDALSSRGRFPALMLFMVAAGERSGALGEMFRRSADQMDQEIDGAITVGLNLLEPGIILVLGVVVVMIVLSILLPILQLNTLALG</sequence>
<dbReference type="InterPro" id="IPR001992">
    <property type="entry name" value="T2SS_GspF/T4SS_PilC_CS"/>
</dbReference>
<dbReference type="PANTHER" id="PTHR30012:SF0">
    <property type="entry name" value="TYPE II SECRETION SYSTEM PROTEIN F-RELATED"/>
    <property type="match status" value="1"/>
</dbReference>
<dbReference type="AlphaFoldDB" id="A0A9W6IMV0"/>
<dbReference type="GO" id="GO:0015628">
    <property type="term" value="P:protein secretion by the type II secretion system"/>
    <property type="evidence" value="ECO:0007669"/>
    <property type="project" value="InterPro"/>
</dbReference>
<evidence type="ECO:0000256" key="5">
    <source>
        <dbReference type="ARBA" id="ARBA00022475"/>
    </source>
</evidence>
<gene>
    <name evidence="17" type="primary">xcpS</name>
    <name evidence="17" type="ORF">GCM10017621_24210</name>
</gene>